<dbReference type="RefSeq" id="WP_281487931.1">
    <property type="nucleotide sequence ID" value="NZ_JASATX010000001.1"/>
</dbReference>
<dbReference type="InterPro" id="IPR031165">
    <property type="entry name" value="GNAT_YJDJ"/>
</dbReference>
<dbReference type="AlphaFoldDB" id="A0AAW6TAN3"/>
<proteinExistence type="predicted"/>
<comment type="caution">
    <text evidence="2">The sequence shown here is derived from an EMBL/GenBank/DDBJ whole genome shotgun (WGS) entry which is preliminary data.</text>
</comment>
<keyword evidence="2" id="KW-0012">Acyltransferase</keyword>
<dbReference type="EC" id="2.3.1.-" evidence="2"/>
<dbReference type="Pfam" id="PF14542">
    <property type="entry name" value="Acetyltransf_CG"/>
    <property type="match status" value="1"/>
</dbReference>
<reference evidence="2 3" key="1">
    <citation type="submission" date="2023-04" db="EMBL/GenBank/DDBJ databases">
        <title>Klugiella caeni sp. nov. isolated from the sludge of biochemical tank.</title>
        <authorList>
            <person name="Geng K."/>
        </authorList>
    </citation>
    <scope>NUCLEOTIDE SEQUENCE [LARGE SCALE GENOMIC DNA]</scope>
    <source>
        <strain evidence="2 3">YN-L-19</strain>
    </source>
</reference>
<sequence length="127" mass="13899">MTTPAPMRVDEGIVIAKNPDASRYELRDGDRVIGFAHYSDRNGELAFDHTVVGKEYGGRGLATRLAEYAFADVRSMGRTLVPMCSFIEAWARKHPEYDDIVVWGGADGQERHERAAEGGAAEAASGR</sequence>
<evidence type="ECO:0000313" key="2">
    <source>
        <dbReference type="EMBL" id="MDI2098177.1"/>
    </source>
</evidence>
<dbReference type="PANTHER" id="PTHR31435">
    <property type="entry name" value="PROTEIN NATD1"/>
    <property type="match status" value="1"/>
</dbReference>
<keyword evidence="2" id="KW-0808">Transferase</keyword>
<protein>
    <submittedName>
        <fullName evidence="2">GNAT family N-acetyltransferase</fullName>
        <ecNumber evidence="2">2.3.1.-</ecNumber>
    </submittedName>
</protein>
<dbReference type="InterPro" id="IPR016181">
    <property type="entry name" value="Acyl_CoA_acyltransferase"/>
</dbReference>
<organism evidence="2 3">
    <name type="scientific">Ruicaihuangia caeni</name>
    <dbReference type="NCBI Taxonomy" id="3042517"/>
    <lineage>
        <taxon>Bacteria</taxon>
        <taxon>Bacillati</taxon>
        <taxon>Actinomycetota</taxon>
        <taxon>Actinomycetes</taxon>
        <taxon>Micrococcales</taxon>
        <taxon>Microbacteriaceae</taxon>
        <taxon>Ruicaihuangia</taxon>
    </lineage>
</organism>
<dbReference type="CDD" id="cd04301">
    <property type="entry name" value="NAT_SF"/>
    <property type="match status" value="1"/>
</dbReference>
<evidence type="ECO:0000259" key="1">
    <source>
        <dbReference type="PROSITE" id="PS51729"/>
    </source>
</evidence>
<dbReference type="Gene3D" id="3.40.630.30">
    <property type="match status" value="1"/>
</dbReference>
<dbReference type="InterPro" id="IPR045057">
    <property type="entry name" value="Gcn5-rel_NAT"/>
</dbReference>
<feature type="domain" description="N-acetyltransferase" evidence="1">
    <location>
        <begin position="16"/>
        <end position="102"/>
    </location>
</feature>
<dbReference type="EMBL" id="JASATX010000001">
    <property type="protein sequence ID" value="MDI2098177.1"/>
    <property type="molecule type" value="Genomic_DNA"/>
</dbReference>
<dbReference type="GO" id="GO:0016746">
    <property type="term" value="F:acyltransferase activity"/>
    <property type="evidence" value="ECO:0007669"/>
    <property type="project" value="UniProtKB-KW"/>
</dbReference>
<accession>A0AAW6TAN3</accession>
<evidence type="ECO:0000313" key="3">
    <source>
        <dbReference type="Proteomes" id="UP001321506"/>
    </source>
</evidence>
<keyword evidence="3" id="KW-1185">Reference proteome</keyword>
<dbReference type="PROSITE" id="PS51729">
    <property type="entry name" value="GNAT_YJDJ"/>
    <property type="match status" value="1"/>
</dbReference>
<name>A0AAW6TAN3_9MICO</name>
<gene>
    <name evidence="2" type="ORF">QF206_04250</name>
</gene>
<dbReference type="SUPFAM" id="SSF55729">
    <property type="entry name" value="Acyl-CoA N-acyltransferases (Nat)"/>
    <property type="match status" value="1"/>
</dbReference>
<dbReference type="PANTHER" id="PTHR31435:SF10">
    <property type="entry name" value="BSR4717 PROTEIN"/>
    <property type="match status" value="1"/>
</dbReference>
<dbReference type="Proteomes" id="UP001321506">
    <property type="component" value="Unassembled WGS sequence"/>
</dbReference>